<dbReference type="Gene3D" id="1.10.150.20">
    <property type="entry name" value="5' to 3' exonuclease, C-terminal subdomain"/>
    <property type="match status" value="1"/>
</dbReference>
<dbReference type="Proteomes" id="UP000823736">
    <property type="component" value="Unassembled WGS sequence"/>
</dbReference>
<dbReference type="RefSeq" id="WP_245334540.1">
    <property type="nucleotide sequence ID" value="NZ_JAGGLC010000003.1"/>
</dbReference>
<dbReference type="SUPFAM" id="SSF47794">
    <property type="entry name" value="Rad51 N-terminal domain-like"/>
    <property type="match status" value="1"/>
</dbReference>
<name>A0A8T4GVQ6_9EURY</name>
<protein>
    <submittedName>
        <fullName evidence="2">Uncharacterized protein</fullName>
    </submittedName>
</protein>
<feature type="region of interest" description="Disordered" evidence="1">
    <location>
        <begin position="218"/>
        <end position="242"/>
    </location>
</feature>
<organism evidence="2 3">
    <name type="scientific">Halolamina salifodinae</name>
    <dbReference type="NCBI Taxonomy" id="1202767"/>
    <lineage>
        <taxon>Archaea</taxon>
        <taxon>Methanobacteriati</taxon>
        <taxon>Methanobacteriota</taxon>
        <taxon>Stenosarchaea group</taxon>
        <taxon>Halobacteria</taxon>
        <taxon>Halobacteriales</taxon>
        <taxon>Haloferacaceae</taxon>
    </lineage>
</organism>
<dbReference type="AlphaFoldDB" id="A0A8T4GVQ6"/>
<reference evidence="2" key="1">
    <citation type="submission" date="2021-03" db="EMBL/GenBank/DDBJ databases">
        <title>Genomic Encyclopedia of Type Strains, Phase IV (KMG-IV): sequencing the most valuable type-strain genomes for metagenomic binning, comparative biology and taxonomic classification.</title>
        <authorList>
            <person name="Goeker M."/>
        </authorList>
    </citation>
    <scope>NUCLEOTIDE SEQUENCE</scope>
    <source>
        <strain evidence="2">DSM 26232</strain>
    </source>
</reference>
<dbReference type="InterPro" id="IPR010995">
    <property type="entry name" value="DNA_repair_Rad51/TF_NusA_a-hlx"/>
</dbReference>
<accession>A0A8T4GVQ6</accession>
<dbReference type="Pfam" id="PF14520">
    <property type="entry name" value="HHH_5"/>
    <property type="match status" value="1"/>
</dbReference>
<proteinExistence type="predicted"/>
<dbReference type="EMBL" id="JAGGLC010000003">
    <property type="protein sequence ID" value="MBP1986996.1"/>
    <property type="molecule type" value="Genomic_DNA"/>
</dbReference>
<sequence length="471" mass="53165">MSVDNLDIETHSDVVILVGSVGRVFFDLDDEDMLVRAYSPTERLKENLRTVRRNGGRLFVGVSKMDDVPYFLTKQDVDVFAYKSANEVEYWGSKTRMAANRENGLDPILTIRVDDEEEDERPTLTGGFSEVRERADEVVEDLEYRILAGEEDWREAFDSESAESREEADIDEMLESGPTDERLEELMEAVESEDGEVILVDSGRSGVSKTVEALRAIRAQSDDDEDDQQTEPKYSTGDLILTPSDHDEYDSDFLIEDGYKIVGWYWVEEDGDREYIYQSTWLGNEQVNIRESEIELRDDIEVVEDGGCLRSNYMKNREEDLTTVSGVGLVEEARLRREGYTTMEDLQAATQSDLASVDGIGNALAARVKTDVGDLEDNPGEVPEYIDEIDLTSELQDSIERAANGESASEEEVAEYFSDVYRIEAIDGFEELTPGLQDAVIDIVQKYDLDRDEAEIAVGIALWLMEPILGK</sequence>
<evidence type="ECO:0000256" key="1">
    <source>
        <dbReference type="SAM" id="MobiDB-lite"/>
    </source>
</evidence>
<gene>
    <name evidence="2" type="ORF">J2753_001494</name>
</gene>
<evidence type="ECO:0000313" key="2">
    <source>
        <dbReference type="EMBL" id="MBP1986996.1"/>
    </source>
</evidence>
<dbReference type="GO" id="GO:0000166">
    <property type="term" value="F:nucleotide binding"/>
    <property type="evidence" value="ECO:0007669"/>
    <property type="project" value="InterPro"/>
</dbReference>
<comment type="caution">
    <text evidence="2">The sequence shown here is derived from an EMBL/GenBank/DDBJ whole genome shotgun (WGS) entry which is preliminary data.</text>
</comment>
<evidence type="ECO:0000313" key="3">
    <source>
        <dbReference type="Proteomes" id="UP000823736"/>
    </source>
</evidence>
<keyword evidence="3" id="KW-1185">Reference proteome</keyword>